<dbReference type="Pfam" id="PF12527">
    <property type="entry name" value="DUF3727"/>
    <property type="match status" value="1"/>
</dbReference>
<name>A0A6H1TZW6_9CYAN</name>
<dbReference type="PANTHER" id="PTHR36061:SF3">
    <property type="entry name" value="OS04G0692200 PROTEIN"/>
    <property type="match status" value="1"/>
</dbReference>
<dbReference type="PANTHER" id="PTHR36061">
    <property type="match status" value="1"/>
</dbReference>
<dbReference type="AlphaFoldDB" id="A0A6H1TZW6"/>
<dbReference type="Pfam" id="PF06949">
    <property type="entry name" value="DUF1292"/>
    <property type="match status" value="1"/>
</dbReference>
<dbReference type="InterPro" id="IPR022203">
    <property type="entry name" value="DUF3727"/>
</dbReference>
<gene>
    <name evidence="1" type="ORF">HCG48_10125</name>
</gene>
<dbReference type="RefSeq" id="WP_168569054.1">
    <property type="nucleotide sequence ID" value="NZ_CP051167.1"/>
</dbReference>
<keyword evidence="2" id="KW-1185">Reference proteome</keyword>
<evidence type="ECO:0000313" key="1">
    <source>
        <dbReference type="EMBL" id="QIZ70899.1"/>
    </source>
</evidence>
<proteinExistence type="predicted"/>
<dbReference type="InterPro" id="IPR009711">
    <property type="entry name" value="UPF0473"/>
</dbReference>
<sequence>MFPSESPQENGQARDDSVILHDEFGRSLSCYVEHSFELNGQDYVLLMPVESPVEIFTWQAEDEDEEPIPVDDDRVDKIFETAKAVLAEQNLTLQRTAIVLTVAGELPDFSEEDWNDEEAEPPADAREDYEELQWLASFYDEEEEYAIYTPLDPVFILARVNDAGEPELLSQEELDELEPLLPSLEGMLEDRLFDESD</sequence>
<evidence type="ECO:0000313" key="2">
    <source>
        <dbReference type="Proteomes" id="UP000500857"/>
    </source>
</evidence>
<dbReference type="Proteomes" id="UP000500857">
    <property type="component" value="Chromosome"/>
</dbReference>
<protein>
    <submittedName>
        <fullName evidence="1">DUF3727 domain-containing protein</fullName>
    </submittedName>
</protein>
<reference evidence="1 2" key="1">
    <citation type="submission" date="2020-04" db="EMBL/GenBank/DDBJ databases">
        <authorList>
            <person name="Basu S."/>
            <person name="Maruthanayagam V."/>
            <person name="Chakraborty S."/>
            <person name="Pramanik A."/>
            <person name="Mukherjee J."/>
            <person name="Brink B."/>
        </authorList>
    </citation>
    <scope>NUCLEOTIDE SEQUENCE [LARGE SCALE GENOMIC DNA]</scope>
    <source>
        <strain evidence="1 2">AP17</strain>
    </source>
</reference>
<organism evidence="1 2">
    <name type="scientific">Oxynema aestuarii AP17</name>
    <dbReference type="NCBI Taxonomy" id="2064643"/>
    <lineage>
        <taxon>Bacteria</taxon>
        <taxon>Bacillati</taxon>
        <taxon>Cyanobacteriota</taxon>
        <taxon>Cyanophyceae</taxon>
        <taxon>Oscillatoriophycideae</taxon>
        <taxon>Oscillatoriales</taxon>
        <taxon>Oscillatoriaceae</taxon>
        <taxon>Oxynema</taxon>
        <taxon>Oxynema aestuarii</taxon>
    </lineage>
</organism>
<accession>A0A6H1TZW6</accession>
<dbReference type="EMBL" id="CP051167">
    <property type="protein sequence ID" value="QIZ70899.1"/>
    <property type="molecule type" value="Genomic_DNA"/>
</dbReference>
<dbReference type="KEGG" id="oxy:HCG48_10125"/>